<protein>
    <submittedName>
        <fullName evidence="2">GDSL family lipase</fullName>
    </submittedName>
</protein>
<dbReference type="PANTHER" id="PTHR14209">
    <property type="entry name" value="ISOAMYL ACETATE-HYDROLYZING ESTERASE 1"/>
    <property type="match status" value="1"/>
</dbReference>
<dbReference type="SUPFAM" id="SSF52266">
    <property type="entry name" value="SGNH hydrolase"/>
    <property type="match status" value="1"/>
</dbReference>
<dbReference type="InterPro" id="IPR013830">
    <property type="entry name" value="SGNH_hydro"/>
</dbReference>
<evidence type="ECO:0000313" key="3">
    <source>
        <dbReference type="Proteomes" id="UP000188184"/>
    </source>
</evidence>
<evidence type="ECO:0000259" key="1">
    <source>
        <dbReference type="Pfam" id="PF13472"/>
    </source>
</evidence>
<dbReference type="InterPro" id="IPR045136">
    <property type="entry name" value="Iah1-like"/>
</dbReference>
<dbReference type="KEGG" id="pmar:B0X71_10220"/>
<dbReference type="OrthoDB" id="388542at2"/>
<evidence type="ECO:0000313" key="2">
    <source>
        <dbReference type="EMBL" id="AQQ53410.1"/>
    </source>
</evidence>
<dbReference type="PANTHER" id="PTHR14209:SF19">
    <property type="entry name" value="ISOAMYL ACETATE-HYDROLYZING ESTERASE 1 HOMOLOG"/>
    <property type="match status" value="1"/>
</dbReference>
<reference evidence="2 3" key="1">
    <citation type="submission" date="2017-02" db="EMBL/GenBank/DDBJ databases">
        <title>The complete genomic sequence of a novel cold adapted crude oil-degrading bacterium Planococcus qaidamina Y42.</title>
        <authorList>
            <person name="Yang R."/>
        </authorList>
    </citation>
    <scope>NUCLEOTIDE SEQUENCE [LARGE SCALE GENOMIC DNA]</scope>
    <source>
        <strain evidence="2 3">Y42</strain>
    </source>
</reference>
<dbReference type="RefSeq" id="WP_077589304.1">
    <property type="nucleotide sequence ID" value="NZ_CP019640.1"/>
</dbReference>
<dbReference type="EMBL" id="CP019640">
    <property type="protein sequence ID" value="AQQ53410.1"/>
    <property type="molecule type" value="Genomic_DNA"/>
</dbReference>
<dbReference type="Gene3D" id="3.40.50.1110">
    <property type="entry name" value="SGNH hydrolase"/>
    <property type="match status" value="1"/>
</dbReference>
<dbReference type="AlphaFoldDB" id="A0A1Q2KYW9"/>
<accession>A0A1Q2KYW9</accession>
<feature type="domain" description="SGNH hydrolase-type esterase" evidence="1">
    <location>
        <begin position="5"/>
        <end position="218"/>
    </location>
</feature>
<organism evidence="2 3">
    <name type="scientific">Planococcus lenghuensis</name>
    <dbReference type="NCBI Taxonomy" id="2213202"/>
    <lineage>
        <taxon>Bacteria</taxon>
        <taxon>Bacillati</taxon>
        <taxon>Bacillota</taxon>
        <taxon>Bacilli</taxon>
        <taxon>Bacillales</taxon>
        <taxon>Caryophanaceae</taxon>
        <taxon>Planococcus</taxon>
    </lineage>
</organism>
<gene>
    <name evidence="2" type="ORF">B0X71_10220</name>
</gene>
<proteinExistence type="predicted"/>
<dbReference type="InterPro" id="IPR036514">
    <property type="entry name" value="SGNH_hydro_sf"/>
</dbReference>
<sequence length="242" mass="26846">MKIVCFGDSLTRGVTFRNERFKILKSNYPAMLQELLNNNESLLSGSEAHVLNKGAFNDNSNSLLARLEKDVVAEQPAIVIIGIGGNDCNFLWEEVADHPDDTHQAIVPLDRYRKNISSIVTHVKQHGITPIILTLPPLDPVRYYENIIQRFSSRVSNWICKAGGIEHWHGQYNRSVTEVAAESGVLKIDVRSALRQAGDLVSLVSADGIHLTAEGYKVLGTEIYHNISSILANDDSQSIPLF</sequence>
<dbReference type="Pfam" id="PF13472">
    <property type="entry name" value="Lipase_GDSL_2"/>
    <property type="match status" value="1"/>
</dbReference>
<name>A0A1Q2KYW9_9BACL</name>
<keyword evidence="3" id="KW-1185">Reference proteome</keyword>
<dbReference type="Proteomes" id="UP000188184">
    <property type="component" value="Chromosome"/>
</dbReference>